<dbReference type="PROSITE" id="PS51819">
    <property type="entry name" value="VOC"/>
    <property type="match status" value="2"/>
</dbReference>
<dbReference type="EMBL" id="RBZW01000003">
    <property type="protein sequence ID" value="THE66833.1"/>
    <property type="molecule type" value="Genomic_DNA"/>
</dbReference>
<dbReference type="CDD" id="cd16359">
    <property type="entry name" value="VOC_BsCatE_like_C"/>
    <property type="match status" value="1"/>
</dbReference>
<gene>
    <name evidence="3" type="ORF">D8Y22_01555</name>
</gene>
<comment type="caution">
    <text evidence="3">The sequence shown here is derived from an EMBL/GenBank/DDBJ whole genome shotgun (WGS) entry which is preliminary data.</text>
</comment>
<sequence>MTEKPLLPAGTTIGRTALRVGELESMLEFYRDVVGLAVQTRGDHRATLGVDDTPLLELYRDETARPRAHAQAGLFHNAFALPSRAALGGALERVRADWRLDGASDHFVSEALYLTDPEDNGVELYVDKPKTVWPRRDDGTVEIGTVPLDLDTLLTQSDGSSEVPADTTVGHVHLEVTSLEAARAFYVDALGVTVQTSVSSALFLAAGDYHHHLGLNTWNGRTEPAGGRGLAWFEFVVPAGTLETVREHLAEADVSVTERGDGVELTDPDGTSVRIRTPS</sequence>
<feature type="region of interest" description="Disordered" evidence="1">
    <location>
        <begin position="259"/>
        <end position="279"/>
    </location>
</feature>
<feature type="domain" description="VOC" evidence="2">
    <location>
        <begin position="12"/>
        <end position="127"/>
    </location>
</feature>
<reference evidence="3 4" key="1">
    <citation type="submission" date="2018-10" db="EMBL/GenBank/DDBJ databases">
        <title>Natronolimnobius sp. XQ-INN 246 isolated from Inner Mongolia Autonomous Region of China.</title>
        <authorList>
            <person name="Xue Q."/>
        </authorList>
    </citation>
    <scope>NUCLEOTIDE SEQUENCE [LARGE SCALE GENOMIC DNA]</scope>
    <source>
        <strain evidence="3 4">XQ-INN 246</strain>
    </source>
</reference>
<dbReference type="PANTHER" id="PTHR43279:SF1">
    <property type="entry name" value="CATECHOL-2,3-DIOXYGENASE"/>
    <property type="match status" value="1"/>
</dbReference>
<dbReference type="Proteomes" id="UP000318864">
    <property type="component" value="Unassembled WGS sequence"/>
</dbReference>
<evidence type="ECO:0000259" key="2">
    <source>
        <dbReference type="PROSITE" id="PS51819"/>
    </source>
</evidence>
<dbReference type="Gene3D" id="3.10.180.10">
    <property type="entry name" value="2,3-Dihydroxybiphenyl 1,2-Dioxygenase, domain 1"/>
    <property type="match status" value="2"/>
</dbReference>
<dbReference type="InterPro" id="IPR037523">
    <property type="entry name" value="VOC_core"/>
</dbReference>
<keyword evidence="4" id="KW-1185">Reference proteome</keyword>
<organism evidence="3 4">
    <name type="scientific">Salinadaptatus halalkaliphilus</name>
    <dbReference type="NCBI Taxonomy" id="2419781"/>
    <lineage>
        <taxon>Archaea</taxon>
        <taxon>Methanobacteriati</taxon>
        <taxon>Methanobacteriota</taxon>
        <taxon>Stenosarchaea group</taxon>
        <taxon>Halobacteria</taxon>
        <taxon>Halobacteriales</taxon>
        <taxon>Natrialbaceae</taxon>
        <taxon>Salinadaptatus</taxon>
    </lineage>
</organism>
<protein>
    <submittedName>
        <fullName evidence="3">VOC family protein</fullName>
    </submittedName>
</protein>
<dbReference type="OrthoDB" id="37941at2157"/>
<dbReference type="Pfam" id="PF00903">
    <property type="entry name" value="Glyoxalase"/>
    <property type="match status" value="2"/>
</dbReference>
<dbReference type="InterPro" id="IPR004360">
    <property type="entry name" value="Glyas_Fos-R_dOase_dom"/>
</dbReference>
<proteinExistence type="predicted"/>
<evidence type="ECO:0000313" key="4">
    <source>
        <dbReference type="Proteomes" id="UP000318864"/>
    </source>
</evidence>
<dbReference type="AlphaFoldDB" id="A0A4S3TTT7"/>
<dbReference type="RefSeq" id="WP_141462810.1">
    <property type="nucleotide sequence ID" value="NZ_RBZW01000003.1"/>
</dbReference>
<feature type="domain" description="VOC" evidence="2">
    <location>
        <begin position="168"/>
        <end position="279"/>
    </location>
</feature>
<name>A0A4S3TTT7_9EURY</name>
<dbReference type="PANTHER" id="PTHR43279">
    <property type="entry name" value="CATECHOL-2,3-DIOXYGENASE"/>
    <property type="match status" value="1"/>
</dbReference>
<dbReference type="InterPro" id="IPR029068">
    <property type="entry name" value="Glyas_Bleomycin-R_OHBP_Dase"/>
</dbReference>
<dbReference type="SUPFAM" id="SSF54593">
    <property type="entry name" value="Glyoxalase/Bleomycin resistance protein/Dihydroxybiphenyl dioxygenase"/>
    <property type="match status" value="2"/>
</dbReference>
<evidence type="ECO:0000256" key="1">
    <source>
        <dbReference type="SAM" id="MobiDB-lite"/>
    </source>
</evidence>
<evidence type="ECO:0000313" key="3">
    <source>
        <dbReference type="EMBL" id="THE66833.1"/>
    </source>
</evidence>
<accession>A0A4S3TTT7</accession>